<accession>A0A1H3BTC0</accession>
<dbReference type="Proteomes" id="UP000199529">
    <property type="component" value="Unassembled WGS sequence"/>
</dbReference>
<keyword evidence="1" id="KW-0732">Signal</keyword>
<evidence type="ECO:0000256" key="1">
    <source>
        <dbReference type="SAM" id="SignalP"/>
    </source>
</evidence>
<proteinExistence type="predicted"/>
<protein>
    <submittedName>
        <fullName evidence="2">Uncharacterized protein</fullName>
    </submittedName>
</protein>
<dbReference type="AlphaFoldDB" id="A0A1H3BTC0"/>
<keyword evidence="3" id="KW-1185">Reference proteome</keyword>
<feature type="chain" id="PRO_5011667769" evidence="1">
    <location>
        <begin position="20"/>
        <end position="43"/>
    </location>
</feature>
<reference evidence="3" key="1">
    <citation type="submission" date="2016-10" db="EMBL/GenBank/DDBJ databases">
        <authorList>
            <person name="Varghese N."/>
            <person name="Submissions S."/>
        </authorList>
    </citation>
    <scope>NUCLEOTIDE SEQUENCE [LARGE SCALE GENOMIC DNA]</scope>
    <source>
        <strain evidence="3">CGMCC 4.3530</strain>
    </source>
</reference>
<evidence type="ECO:0000313" key="3">
    <source>
        <dbReference type="Proteomes" id="UP000199529"/>
    </source>
</evidence>
<dbReference type="EMBL" id="FNOK01000011">
    <property type="protein sequence ID" value="SDX44449.1"/>
    <property type="molecule type" value="Genomic_DNA"/>
</dbReference>
<gene>
    <name evidence="2" type="ORF">SAMN05216215_101133</name>
</gene>
<name>A0A1H3BTC0_9PSEU</name>
<evidence type="ECO:0000313" key="2">
    <source>
        <dbReference type="EMBL" id="SDX44449.1"/>
    </source>
</evidence>
<organism evidence="2 3">
    <name type="scientific">Saccharopolyspora shandongensis</name>
    <dbReference type="NCBI Taxonomy" id="418495"/>
    <lineage>
        <taxon>Bacteria</taxon>
        <taxon>Bacillati</taxon>
        <taxon>Actinomycetota</taxon>
        <taxon>Actinomycetes</taxon>
        <taxon>Pseudonocardiales</taxon>
        <taxon>Pseudonocardiaceae</taxon>
        <taxon>Saccharopolyspora</taxon>
    </lineage>
</organism>
<sequence length="43" mass="4302">MALLSIGLLVALPVGTANAAVPTGFVLRSQPSGQAAFDLTDFA</sequence>
<feature type="signal peptide" evidence="1">
    <location>
        <begin position="1"/>
        <end position="19"/>
    </location>
</feature>